<evidence type="ECO:0000313" key="4">
    <source>
        <dbReference type="Proteomes" id="UP000649739"/>
    </source>
</evidence>
<dbReference type="Proteomes" id="UP000649739">
    <property type="component" value="Unassembled WGS sequence"/>
</dbReference>
<sequence length="651" mass="61699">MKLTSPAEPHRVLADLAAARATGALHIGSDPPGLLQLVDGRVTHAASPLAPGVGDLLTIGGRLPVEVWQSAVDAGIGEHRVGGVLLEQGHLTRGELELCVLSVIYDAAYFVLVPHAVPVRFEPDRPHWLGPVAAVPAAKLSAEVDRRRRLLDEILDRPAVDAAPVVPVPRIRRDRVRLTSLQWELIVHSDGQRSATDLARHLGRAAYACLQEVRRLVADGLLQPPVLPPPGPAAPAGGGDPRGSALDPRAPAAVPRQWGAPGERGAARVALRGEARGAIDALTGVGPGARGESPRALVGTALDAVAVTSRGAPASAPAGSLLETIRSTGGRAGGVAPSGAGAGAAGSSGGAGAGAGGSGVGEFGGAAGSGVGGAGATALAGVVPLVPGRTRSRDGEGAVGRGRGAAGTASGTAAAGPGGAGVGGAVRSSAGPGGEPSGDPGDGSAVGGAGSVVAGAGDGSADDPRVRDSAAGGVVGRLIRGAVGSRGALLGGGGAAGGSAPGAVAGGTAGGSAAGATSGSAAGVAGGSAFAGGSPAGAMGGAGVGDGGSGTSGGTGTGDDASGGAGGAAGGGGGRGTGAGPLAEPAAPGRGSRAGAAVASEPRAPDTNPGRGFRLPRRKPSQRPRQAEAELAPAADEALLLRLRSALRGMA</sequence>
<feature type="compositionally biased region" description="Gly residues" evidence="1">
    <location>
        <begin position="340"/>
        <end position="356"/>
    </location>
</feature>
<feature type="compositionally biased region" description="Gly residues" evidence="1">
    <location>
        <begin position="543"/>
        <end position="579"/>
    </location>
</feature>
<proteinExistence type="predicted"/>
<evidence type="ECO:0000256" key="1">
    <source>
        <dbReference type="SAM" id="MobiDB-lite"/>
    </source>
</evidence>
<name>A0A8J3FA52_9ACTN</name>
<dbReference type="EMBL" id="BMQB01000005">
    <property type="protein sequence ID" value="GGJ95805.1"/>
    <property type="molecule type" value="Genomic_DNA"/>
</dbReference>
<feature type="region of interest" description="Disordered" evidence="1">
    <location>
        <begin position="224"/>
        <end position="263"/>
    </location>
</feature>
<feature type="region of interest" description="Disordered" evidence="1">
    <location>
        <begin position="332"/>
        <end position="356"/>
    </location>
</feature>
<feature type="compositionally biased region" description="Low complexity" evidence="1">
    <location>
        <begin position="406"/>
        <end position="415"/>
    </location>
</feature>
<keyword evidence="4" id="KW-1185">Reference proteome</keyword>
<feature type="region of interest" description="Disordered" evidence="1">
    <location>
        <begin position="543"/>
        <end position="631"/>
    </location>
</feature>
<evidence type="ECO:0000259" key="2">
    <source>
        <dbReference type="Pfam" id="PF14332"/>
    </source>
</evidence>
<feature type="domain" description="PatA-like N-terminal" evidence="2">
    <location>
        <begin position="13"/>
        <end position="147"/>
    </location>
</feature>
<feature type="compositionally biased region" description="Low complexity" evidence="1">
    <location>
        <begin position="580"/>
        <end position="601"/>
    </location>
</feature>
<reference evidence="3" key="1">
    <citation type="journal article" date="2014" name="Int. J. Syst. Evol. Microbiol.">
        <title>Complete genome sequence of Corynebacterium casei LMG S-19264T (=DSM 44701T), isolated from a smear-ripened cheese.</title>
        <authorList>
            <consortium name="US DOE Joint Genome Institute (JGI-PGF)"/>
            <person name="Walter F."/>
            <person name="Albersmeier A."/>
            <person name="Kalinowski J."/>
            <person name="Ruckert C."/>
        </authorList>
    </citation>
    <scope>NUCLEOTIDE SEQUENCE</scope>
    <source>
        <strain evidence="3">JCM 3090</strain>
    </source>
</reference>
<feature type="region of interest" description="Disordered" evidence="1">
    <location>
        <begin position="387"/>
        <end position="468"/>
    </location>
</feature>
<dbReference type="InterPro" id="IPR025497">
    <property type="entry name" value="PatA-like_N"/>
</dbReference>
<accession>A0A8J3FA52</accession>
<feature type="compositionally biased region" description="Gly residues" evidence="1">
    <location>
        <begin position="431"/>
        <end position="450"/>
    </location>
</feature>
<dbReference type="RefSeq" id="WP_189170482.1">
    <property type="nucleotide sequence ID" value="NZ_BMQB01000005.1"/>
</dbReference>
<dbReference type="AlphaFoldDB" id="A0A8J3FA52"/>
<comment type="caution">
    <text evidence="3">The sequence shown here is derived from an EMBL/GenBank/DDBJ whole genome shotgun (WGS) entry which is preliminary data.</text>
</comment>
<gene>
    <name evidence="3" type="ORF">GCM10010123_27120</name>
</gene>
<organism evidence="3 4">
    <name type="scientific">Pilimelia anulata</name>
    <dbReference type="NCBI Taxonomy" id="53371"/>
    <lineage>
        <taxon>Bacteria</taxon>
        <taxon>Bacillati</taxon>
        <taxon>Actinomycetota</taxon>
        <taxon>Actinomycetes</taxon>
        <taxon>Micromonosporales</taxon>
        <taxon>Micromonosporaceae</taxon>
        <taxon>Pilimelia</taxon>
    </lineage>
</organism>
<dbReference type="Pfam" id="PF14332">
    <property type="entry name" value="DUF4388"/>
    <property type="match status" value="1"/>
</dbReference>
<evidence type="ECO:0000313" key="3">
    <source>
        <dbReference type="EMBL" id="GGJ95805.1"/>
    </source>
</evidence>
<protein>
    <recommendedName>
        <fullName evidence="2">PatA-like N-terminal domain-containing protein</fullName>
    </recommendedName>
</protein>
<reference evidence="3" key="2">
    <citation type="submission" date="2020-09" db="EMBL/GenBank/DDBJ databases">
        <authorList>
            <person name="Sun Q."/>
            <person name="Ohkuma M."/>
        </authorList>
    </citation>
    <scope>NUCLEOTIDE SEQUENCE</scope>
    <source>
        <strain evidence="3">JCM 3090</strain>
    </source>
</reference>